<evidence type="ECO:0000256" key="1">
    <source>
        <dbReference type="SAM" id="MobiDB-lite"/>
    </source>
</evidence>
<reference evidence="2" key="1">
    <citation type="submission" date="2015-10" db="EMBL/GenBank/DDBJ databases">
        <authorList>
            <person name="Regsiter A."/>
            <person name="william w."/>
        </authorList>
    </citation>
    <scope>NUCLEOTIDE SEQUENCE</scope>
    <source>
        <strain evidence="2">Montdore</strain>
    </source>
</reference>
<evidence type="ECO:0000313" key="2">
    <source>
        <dbReference type="EMBL" id="CUS12963.1"/>
    </source>
</evidence>
<evidence type="ECO:0000313" key="3">
    <source>
        <dbReference type="Proteomes" id="UP001412239"/>
    </source>
</evidence>
<feature type="compositionally biased region" description="Polar residues" evidence="1">
    <location>
        <begin position="69"/>
        <end position="84"/>
    </location>
</feature>
<organism evidence="2 3">
    <name type="scientific">Tuber aestivum</name>
    <name type="common">summer truffle</name>
    <dbReference type="NCBI Taxonomy" id="59557"/>
    <lineage>
        <taxon>Eukaryota</taxon>
        <taxon>Fungi</taxon>
        <taxon>Dikarya</taxon>
        <taxon>Ascomycota</taxon>
        <taxon>Pezizomycotina</taxon>
        <taxon>Pezizomycetes</taxon>
        <taxon>Pezizales</taxon>
        <taxon>Tuberaceae</taxon>
        <taxon>Tuber</taxon>
    </lineage>
</organism>
<feature type="compositionally biased region" description="Polar residues" evidence="1">
    <location>
        <begin position="212"/>
        <end position="223"/>
    </location>
</feature>
<dbReference type="Proteomes" id="UP001412239">
    <property type="component" value="Unassembled WGS sequence"/>
</dbReference>
<feature type="compositionally biased region" description="Basic and acidic residues" evidence="1">
    <location>
        <begin position="197"/>
        <end position="211"/>
    </location>
</feature>
<protein>
    <submittedName>
        <fullName evidence="2">Uncharacterized protein</fullName>
    </submittedName>
</protein>
<gene>
    <name evidence="2" type="ORF">GSTUAT00002878001</name>
</gene>
<feature type="compositionally biased region" description="Basic and acidic residues" evidence="1">
    <location>
        <begin position="170"/>
        <end position="186"/>
    </location>
</feature>
<feature type="region of interest" description="Disordered" evidence="1">
    <location>
        <begin position="1"/>
        <end position="23"/>
    </location>
</feature>
<feature type="compositionally biased region" description="Polar residues" evidence="1">
    <location>
        <begin position="131"/>
        <end position="141"/>
    </location>
</feature>
<accession>A0A292Q2K3</accession>
<feature type="compositionally biased region" description="Basic and acidic residues" evidence="1">
    <location>
        <begin position="112"/>
        <end position="122"/>
    </location>
</feature>
<sequence length="223" mass="25498">MSFHHGGYDNDDGFGPDRPQKEILFRDETMREILTRAVESGSHDIGDELRASISRSSTFNQERRVSPPRSFSRQNSNMINTPPRDSNRGPAVETYRNDQGELVTQLVDGEDAPLRVHNHDPEWNDQPRVPSRSNTGLSTYRNPDGDLVQAHTGSEPPSLRTFSRQSPPPSDERRSPPIYTSRDREGNLVSQYDGDSSELRIRTHYQDDEPQQRSYQRTNSGRY</sequence>
<feature type="region of interest" description="Disordered" evidence="1">
    <location>
        <begin position="37"/>
        <end position="223"/>
    </location>
</feature>
<dbReference type="EMBL" id="LN890979">
    <property type="protein sequence ID" value="CUS12963.1"/>
    <property type="molecule type" value="Genomic_DNA"/>
</dbReference>
<proteinExistence type="predicted"/>
<keyword evidence="3" id="KW-1185">Reference proteome</keyword>
<name>A0A292Q2K3_9PEZI</name>
<feature type="compositionally biased region" description="Basic and acidic residues" evidence="1">
    <location>
        <begin position="41"/>
        <end position="50"/>
    </location>
</feature>
<dbReference type="AlphaFoldDB" id="A0A292Q2K3"/>